<evidence type="ECO:0000313" key="10">
    <source>
        <dbReference type="EMBL" id="BAH96551.1"/>
    </source>
</evidence>
<keyword evidence="2" id="KW-0217">Developmental protein</keyword>
<proteinExistence type="evidence at transcript level"/>
<dbReference type="InterPro" id="IPR009057">
    <property type="entry name" value="Homeodomain-like_sf"/>
</dbReference>
<dbReference type="Gene3D" id="1.10.10.60">
    <property type="entry name" value="Homeodomain-like"/>
    <property type="match status" value="1"/>
</dbReference>
<protein>
    <submittedName>
        <fullName evidence="10">Homeodomain transcription factor</fullName>
    </submittedName>
</protein>
<dbReference type="PRINTS" id="PR00031">
    <property type="entry name" value="HTHREPRESSR"/>
</dbReference>
<dbReference type="InterPro" id="IPR020479">
    <property type="entry name" value="HD_metazoa"/>
</dbReference>
<evidence type="ECO:0000256" key="4">
    <source>
        <dbReference type="ARBA" id="ARBA00023155"/>
    </source>
</evidence>
<sequence length="259" mass="29257">MTSYFVNSLISKYQPGDAWYPSGFEPVQPTKAKNNNSCLKSSSGGQYPSYGGALPLPFQTSHGSIGYPPHGFSQGFNYNMGFGEMTNYNGLYSSIANAWDARNYDAMSEHYNPGLGSAVTASHYRKACLAPSRDESPIERTADDIPPQNVKIPVYSWMKVPGTQIVGTDKRRGRQTYTRFQTLELEKEFHFNQYLTRKRRIEISQIVGLSERQIKIWFQNRRMKQKKEGKKENVDTNLSGKSENATKMETNSKTCGAKQ</sequence>
<evidence type="ECO:0000256" key="2">
    <source>
        <dbReference type="ARBA" id="ARBA00022473"/>
    </source>
</evidence>
<dbReference type="PROSITE" id="PS50071">
    <property type="entry name" value="HOMEOBOX_2"/>
    <property type="match status" value="1"/>
</dbReference>
<evidence type="ECO:0000256" key="3">
    <source>
        <dbReference type="ARBA" id="ARBA00023125"/>
    </source>
</evidence>
<evidence type="ECO:0000256" key="6">
    <source>
        <dbReference type="PROSITE-ProRule" id="PRU00108"/>
    </source>
</evidence>
<gene>
    <name evidence="10" type="primary">BsimHox8</name>
</gene>
<evidence type="ECO:0000256" key="5">
    <source>
        <dbReference type="ARBA" id="ARBA00023242"/>
    </source>
</evidence>
<feature type="domain" description="Homeobox" evidence="9">
    <location>
        <begin position="168"/>
        <end position="228"/>
    </location>
</feature>
<keyword evidence="3 6" id="KW-0238">DNA-binding</keyword>
<name>C6L7V0_9BILA</name>
<reference evidence="10" key="1">
    <citation type="journal article" date="2009" name="Dev. Genes Evol.">
        <title>Ambulacrarian prototypical Hox and ParaHox gene complements of the indirect-developing hemichordate Balanoglossus simodensis.</title>
        <authorList>
            <person name="Ikuta T."/>
            <person name="Miyamoto N."/>
            <person name="Saito Y."/>
            <person name="Wada H."/>
            <person name="Satoh N."/>
            <person name="Saiga H."/>
        </authorList>
    </citation>
    <scope>NUCLEOTIDE SEQUENCE</scope>
</reference>
<comment type="subcellular location">
    <subcellularLocation>
        <location evidence="1 6 7">Nucleus</location>
    </subcellularLocation>
</comment>
<dbReference type="PANTHER" id="PTHR45659:SF4">
    <property type="entry name" value="HOMEOBOX PROTEIN ABDOMINAL-A"/>
    <property type="match status" value="1"/>
</dbReference>
<dbReference type="InterPro" id="IPR017970">
    <property type="entry name" value="Homeobox_CS"/>
</dbReference>
<feature type="region of interest" description="Disordered" evidence="8">
    <location>
        <begin position="225"/>
        <end position="259"/>
    </location>
</feature>
<dbReference type="AlphaFoldDB" id="C6L7V0"/>
<dbReference type="SMART" id="SM00389">
    <property type="entry name" value="HOX"/>
    <property type="match status" value="1"/>
</dbReference>
<feature type="compositionally biased region" description="Polar residues" evidence="8">
    <location>
        <begin position="235"/>
        <end position="259"/>
    </location>
</feature>
<dbReference type="SUPFAM" id="SSF46689">
    <property type="entry name" value="Homeodomain-like"/>
    <property type="match status" value="1"/>
</dbReference>
<feature type="DNA-binding region" description="Homeobox" evidence="6">
    <location>
        <begin position="170"/>
        <end position="229"/>
    </location>
</feature>
<evidence type="ECO:0000256" key="7">
    <source>
        <dbReference type="RuleBase" id="RU000682"/>
    </source>
</evidence>
<dbReference type="InterPro" id="IPR050296">
    <property type="entry name" value="Antp_homeobox"/>
</dbReference>
<dbReference type="GO" id="GO:0000981">
    <property type="term" value="F:DNA-binding transcription factor activity, RNA polymerase II-specific"/>
    <property type="evidence" value="ECO:0007669"/>
    <property type="project" value="InterPro"/>
</dbReference>
<keyword evidence="5 6" id="KW-0539">Nucleus</keyword>
<dbReference type="PANTHER" id="PTHR45659">
    <property type="entry name" value="HOMEOBOX PROTEIN HOX"/>
    <property type="match status" value="1"/>
</dbReference>
<accession>C6L7V0</accession>
<dbReference type="PRINTS" id="PR00024">
    <property type="entry name" value="HOMEOBOX"/>
</dbReference>
<dbReference type="GO" id="GO:0005634">
    <property type="term" value="C:nucleus"/>
    <property type="evidence" value="ECO:0007669"/>
    <property type="project" value="UniProtKB-SubCell"/>
</dbReference>
<organism evidence="10">
    <name type="scientific">Balanoglossus simodensis</name>
    <dbReference type="NCBI Taxonomy" id="650464"/>
    <lineage>
        <taxon>Eukaryota</taxon>
        <taxon>Metazoa</taxon>
        <taxon>Hemichordata</taxon>
        <taxon>Enteropneusta</taxon>
        <taxon>Ptychoderidae</taxon>
        <taxon>Balanoglossus</taxon>
    </lineage>
</organism>
<evidence type="ECO:0000256" key="8">
    <source>
        <dbReference type="SAM" id="MobiDB-lite"/>
    </source>
</evidence>
<keyword evidence="4 6" id="KW-0371">Homeobox</keyword>
<evidence type="ECO:0000259" key="9">
    <source>
        <dbReference type="PROSITE" id="PS50071"/>
    </source>
</evidence>
<dbReference type="GO" id="GO:0000978">
    <property type="term" value="F:RNA polymerase II cis-regulatory region sequence-specific DNA binding"/>
    <property type="evidence" value="ECO:0007669"/>
    <property type="project" value="TreeGrafter"/>
</dbReference>
<dbReference type="GO" id="GO:0009952">
    <property type="term" value="P:anterior/posterior pattern specification"/>
    <property type="evidence" value="ECO:0007669"/>
    <property type="project" value="TreeGrafter"/>
</dbReference>
<evidence type="ECO:0000256" key="1">
    <source>
        <dbReference type="ARBA" id="ARBA00004123"/>
    </source>
</evidence>
<dbReference type="EMBL" id="AB506754">
    <property type="protein sequence ID" value="BAH96551.1"/>
    <property type="molecule type" value="mRNA"/>
</dbReference>
<dbReference type="Pfam" id="PF00046">
    <property type="entry name" value="Homeodomain"/>
    <property type="match status" value="1"/>
</dbReference>
<dbReference type="PROSITE" id="PS00027">
    <property type="entry name" value="HOMEOBOX_1"/>
    <property type="match status" value="1"/>
</dbReference>
<dbReference type="InterPro" id="IPR000047">
    <property type="entry name" value="HTH_motif"/>
</dbReference>
<dbReference type="InterPro" id="IPR001356">
    <property type="entry name" value="HD"/>
</dbReference>
<dbReference type="CDD" id="cd00086">
    <property type="entry name" value="homeodomain"/>
    <property type="match status" value="1"/>
</dbReference>